<feature type="region of interest" description="Disordered" evidence="1">
    <location>
        <begin position="152"/>
        <end position="189"/>
    </location>
</feature>
<gene>
    <name evidence="3" type="ORF">SAMN05444342_1732</name>
    <name evidence="2" type="ORF">ZOD2009_22022</name>
</gene>
<reference evidence="3" key="2">
    <citation type="submission" date="2016-11" db="EMBL/GenBank/DDBJ databases">
        <authorList>
            <person name="Jaros S."/>
            <person name="Januszkiewicz K."/>
            <person name="Wedrychowicz H."/>
        </authorList>
    </citation>
    <scope>NUCLEOTIDE SEQUENCE [LARGE SCALE GENOMIC DNA]</scope>
    <source>
        <strain evidence="3">DX253</strain>
    </source>
</reference>
<sequence>MKGTNRTKAVVTVFVLSSVVIAAAFAGSAFGLQANRETTTSASPDGPATLDDSPAAEEFTCDSGENATVPGNCDVYLTVVPLGVDKEDDLAAFTIRNDGSGDSVADLTIRYETSQGESGTFDGNYLETNTTDDGSVTVSVYYDGNLVGEVQSDTDATMDLGQPNDSGDDNADDGTDGTDTSDGDERKDC</sequence>
<evidence type="ECO:0000313" key="2">
    <source>
        <dbReference type="EMBL" id="EFW89904.1"/>
    </source>
</evidence>
<name>E7R010_HALPU</name>
<dbReference type="STRING" id="797209.GCA_000376445_01463"/>
<dbReference type="EMBL" id="AEMG01000030">
    <property type="protein sequence ID" value="EFW89904.1"/>
    <property type="molecule type" value="Genomic_DNA"/>
</dbReference>
<keyword evidence="5" id="KW-1185">Reference proteome</keyword>
<dbReference type="Proteomes" id="UP000184203">
    <property type="component" value="Unassembled WGS sequence"/>
</dbReference>
<proteinExistence type="predicted"/>
<organism evidence="2 4">
    <name type="scientific">Haladaptatus paucihalophilus DX253</name>
    <dbReference type="NCBI Taxonomy" id="797209"/>
    <lineage>
        <taxon>Archaea</taxon>
        <taxon>Methanobacteriati</taxon>
        <taxon>Methanobacteriota</taxon>
        <taxon>Stenosarchaea group</taxon>
        <taxon>Halobacteria</taxon>
        <taxon>Halobacteriales</taxon>
        <taxon>Haladaptataceae</taxon>
        <taxon>Haladaptatus</taxon>
    </lineage>
</organism>
<dbReference type="EMBL" id="FRAN01000002">
    <property type="protein sequence ID" value="SHK57701.1"/>
    <property type="molecule type" value="Genomic_DNA"/>
</dbReference>
<feature type="compositionally biased region" description="Acidic residues" evidence="1">
    <location>
        <begin position="166"/>
        <end position="182"/>
    </location>
</feature>
<dbReference type="AlphaFoldDB" id="E7R010"/>
<reference evidence="5" key="3">
    <citation type="submission" date="2016-11" db="EMBL/GenBank/DDBJ databases">
        <authorList>
            <person name="Varghese N."/>
            <person name="Submissions S."/>
        </authorList>
    </citation>
    <scope>NUCLEOTIDE SEQUENCE [LARGE SCALE GENOMIC DNA]</scope>
    <source>
        <strain evidence="5">DX253</strain>
    </source>
</reference>
<evidence type="ECO:0000313" key="4">
    <source>
        <dbReference type="Proteomes" id="UP000003751"/>
    </source>
</evidence>
<accession>E7R010</accession>
<reference evidence="2 4" key="1">
    <citation type="journal article" date="2014" name="ISME J.">
        <title>Trehalose/2-sulfotrehalose biosynthesis and glycine-betaine uptake are widely spread mechanisms for osmoadaptation in the Halobacteriales.</title>
        <authorList>
            <person name="Youssef N.H."/>
            <person name="Savage-Ashlock K.N."/>
            <person name="McCully A.L."/>
            <person name="Luedtke B."/>
            <person name="Shaw E.I."/>
            <person name="Hoff W.D."/>
            <person name="Elshahed M.S."/>
        </authorList>
    </citation>
    <scope>NUCLEOTIDE SEQUENCE [LARGE SCALE GENOMIC DNA]</scope>
    <source>
        <strain evidence="2 4">DX253</strain>
    </source>
</reference>
<evidence type="ECO:0000313" key="3">
    <source>
        <dbReference type="EMBL" id="SHK57701.1"/>
    </source>
</evidence>
<evidence type="ECO:0000313" key="5">
    <source>
        <dbReference type="Proteomes" id="UP000184203"/>
    </source>
</evidence>
<dbReference type="Proteomes" id="UP000003751">
    <property type="component" value="Unassembled WGS sequence"/>
</dbReference>
<dbReference type="PATRIC" id="fig|797209.4.peg.4322"/>
<protein>
    <submittedName>
        <fullName evidence="2">Uncharacterized protein</fullName>
    </submittedName>
</protein>
<dbReference type="RefSeq" id="WP_007983609.1">
    <property type="nucleotide sequence ID" value="NZ_AEMG01000030.1"/>
</dbReference>
<dbReference type="OrthoDB" id="385559at2157"/>
<evidence type="ECO:0000256" key="1">
    <source>
        <dbReference type="SAM" id="MobiDB-lite"/>
    </source>
</evidence>